<dbReference type="Pfam" id="PF16113">
    <property type="entry name" value="ECH_2"/>
    <property type="match status" value="1"/>
</dbReference>
<reference evidence="2 3" key="1">
    <citation type="submission" date="2019-05" db="EMBL/GenBank/DDBJ databases">
        <authorList>
            <person name="Lee S.D."/>
        </authorList>
    </citation>
    <scope>NUCLEOTIDE SEQUENCE [LARGE SCALE GENOMIC DNA]</scope>
    <source>
        <strain evidence="2 3">C5-26</strain>
    </source>
</reference>
<keyword evidence="3" id="KW-1185">Reference proteome</keyword>
<protein>
    <submittedName>
        <fullName evidence="2">Enoyl-CoA hydratase/isomerase family protein</fullName>
    </submittedName>
</protein>
<evidence type="ECO:0000313" key="2">
    <source>
        <dbReference type="EMBL" id="TWP38150.1"/>
    </source>
</evidence>
<keyword evidence="2" id="KW-0413">Isomerase</keyword>
<dbReference type="OrthoDB" id="9790967at2"/>
<proteinExistence type="predicted"/>
<dbReference type="Proteomes" id="UP000320244">
    <property type="component" value="Unassembled WGS sequence"/>
</dbReference>
<dbReference type="Gene3D" id="3.90.226.10">
    <property type="entry name" value="2-enoyl-CoA Hydratase, Chain A, domain 1"/>
    <property type="match status" value="1"/>
</dbReference>
<gene>
    <name evidence="2" type="ORF">FGL98_02675</name>
</gene>
<dbReference type="GO" id="GO:0016853">
    <property type="term" value="F:isomerase activity"/>
    <property type="evidence" value="ECO:0007669"/>
    <property type="project" value="UniProtKB-KW"/>
</dbReference>
<accession>A0A563E6I4</accession>
<dbReference type="InterPro" id="IPR045004">
    <property type="entry name" value="ECH_dom"/>
</dbReference>
<sequence length="59" mass="6781">MWAPFSCCPVRRVRPSNMARTRDFDEGVRALLVDKDHAPQWEHASVAEVPREVVTALFE</sequence>
<name>A0A563E6I4_9MICO</name>
<dbReference type="EMBL" id="VCQV01000003">
    <property type="protein sequence ID" value="TWP38150.1"/>
    <property type="molecule type" value="Genomic_DNA"/>
</dbReference>
<dbReference type="AlphaFoldDB" id="A0A563E6I4"/>
<reference evidence="2 3" key="2">
    <citation type="submission" date="2019-08" db="EMBL/GenBank/DDBJ databases">
        <title>Jejuicoccus antrihumi gen. nov., sp. nov., a new member of the family Dermacoccaceae isolated from a cave.</title>
        <authorList>
            <person name="Schumann P."/>
            <person name="Kim I.S."/>
        </authorList>
    </citation>
    <scope>NUCLEOTIDE SEQUENCE [LARGE SCALE GENOMIC DNA]</scope>
    <source>
        <strain evidence="2 3">C5-26</strain>
    </source>
</reference>
<evidence type="ECO:0000259" key="1">
    <source>
        <dbReference type="Pfam" id="PF16113"/>
    </source>
</evidence>
<comment type="caution">
    <text evidence="2">The sequence shown here is derived from an EMBL/GenBank/DDBJ whole genome shotgun (WGS) entry which is preliminary data.</text>
</comment>
<evidence type="ECO:0000313" key="3">
    <source>
        <dbReference type="Proteomes" id="UP000320244"/>
    </source>
</evidence>
<organism evidence="2 3">
    <name type="scientific">Leekyejoonella antrihumi</name>
    <dbReference type="NCBI Taxonomy" id="1660198"/>
    <lineage>
        <taxon>Bacteria</taxon>
        <taxon>Bacillati</taxon>
        <taxon>Actinomycetota</taxon>
        <taxon>Actinomycetes</taxon>
        <taxon>Micrococcales</taxon>
        <taxon>Dermacoccaceae</taxon>
        <taxon>Leekyejoonella</taxon>
    </lineage>
</organism>
<feature type="domain" description="Enoyl-CoA hydratase/isomerase" evidence="1">
    <location>
        <begin position="17"/>
        <end position="58"/>
    </location>
</feature>